<dbReference type="EMBL" id="QGNW01000161">
    <property type="protein sequence ID" value="RVW89764.1"/>
    <property type="molecule type" value="Genomic_DNA"/>
</dbReference>
<sequence>MVDLRKSVVWWLLGGNDSIQDIFGIMRKPLGFQGSAVLIALQLHKRLLSDFMKKIESEIGGSGNYQAKKKVRFAETVVEPSSNNKEYRLKHTAKAARAGGVASMKKMEDAMPLNRRILYKGIIEYKALRGHCVSN</sequence>
<dbReference type="PANTHER" id="PTHR33564:SF8">
    <property type="entry name" value="TRANSMEMBRANE PROTEIN"/>
    <property type="match status" value="1"/>
</dbReference>
<reference evidence="1 2" key="1">
    <citation type="journal article" date="2018" name="PLoS Genet.">
        <title>Population sequencing reveals clonal diversity and ancestral inbreeding in the grapevine cultivar Chardonnay.</title>
        <authorList>
            <person name="Roach M.J."/>
            <person name="Johnson D.L."/>
            <person name="Bohlmann J."/>
            <person name="van Vuuren H.J."/>
            <person name="Jones S.J."/>
            <person name="Pretorius I.S."/>
            <person name="Schmidt S.A."/>
            <person name="Borneman A.R."/>
        </authorList>
    </citation>
    <scope>NUCLEOTIDE SEQUENCE [LARGE SCALE GENOMIC DNA]</scope>
    <source>
        <strain evidence="2">cv. Chardonnay</strain>
        <tissue evidence="1">Leaf</tissue>
    </source>
</reference>
<accession>A0A438HZ68</accession>
<comment type="caution">
    <text evidence="1">The sequence shown here is derived from an EMBL/GenBank/DDBJ whole genome shotgun (WGS) entry which is preliminary data.</text>
</comment>
<dbReference type="PANTHER" id="PTHR33564">
    <property type="entry name" value="TRANSMEMBRANE PROTEIN"/>
    <property type="match status" value="1"/>
</dbReference>
<proteinExistence type="predicted"/>
<dbReference type="AlphaFoldDB" id="A0A438HZ68"/>
<organism evidence="1 2">
    <name type="scientific">Vitis vinifera</name>
    <name type="common">Grape</name>
    <dbReference type="NCBI Taxonomy" id="29760"/>
    <lineage>
        <taxon>Eukaryota</taxon>
        <taxon>Viridiplantae</taxon>
        <taxon>Streptophyta</taxon>
        <taxon>Embryophyta</taxon>
        <taxon>Tracheophyta</taxon>
        <taxon>Spermatophyta</taxon>
        <taxon>Magnoliopsida</taxon>
        <taxon>eudicotyledons</taxon>
        <taxon>Gunneridae</taxon>
        <taxon>Pentapetalae</taxon>
        <taxon>rosids</taxon>
        <taxon>Vitales</taxon>
        <taxon>Vitaceae</taxon>
        <taxon>Viteae</taxon>
        <taxon>Vitis</taxon>
    </lineage>
</organism>
<gene>
    <name evidence="1" type="ORF">CK203_047262</name>
</gene>
<evidence type="ECO:0000313" key="2">
    <source>
        <dbReference type="Proteomes" id="UP000288805"/>
    </source>
</evidence>
<dbReference type="Proteomes" id="UP000288805">
    <property type="component" value="Unassembled WGS sequence"/>
</dbReference>
<name>A0A438HZ68_VITVI</name>
<evidence type="ECO:0000313" key="1">
    <source>
        <dbReference type="EMBL" id="RVW89764.1"/>
    </source>
</evidence>
<protein>
    <submittedName>
        <fullName evidence="1">Uncharacterized protein</fullName>
    </submittedName>
</protein>